<evidence type="ECO:0000313" key="1">
    <source>
        <dbReference type="EMBL" id="JAE38703.1"/>
    </source>
</evidence>
<dbReference type="EMBL" id="GBRH01159193">
    <property type="protein sequence ID" value="JAE38703.1"/>
    <property type="molecule type" value="Transcribed_RNA"/>
</dbReference>
<proteinExistence type="predicted"/>
<name>A0A0A9I0L5_ARUDO</name>
<accession>A0A0A9I0L5</accession>
<reference evidence="1" key="1">
    <citation type="submission" date="2014-09" db="EMBL/GenBank/DDBJ databases">
        <authorList>
            <person name="Magalhaes I.L.F."/>
            <person name="Oliveira U."/>
            <person name="Santos F.R."/>
            <person name="Vidigal T.H.D.A."/>
            <person name="Brescovit A.D."/>
            <person name="Santos A.J."/>
        </authorList>
    </citation>
    <scope>NUCLEOTIDE SEQUENCE</scope>
    <source>
        <tissue evidence="1">Shoot tissue taken approximately 20 cm above the soil surface</tissue>
    </source>
</reference>
<organism evidence="1">
    <name type="scientific">Arundo donax</name>
    <name type="common">Giant reed</name>
    <name type="synonym">Donax arundinaceus</name>
    <dbReference type="NCBI Taxonomy" id="35708"/>
    <lineage>
        <taxon>Eukaryota</taxon>
        <taxon>Viridiplantae</taxon>
        <taxon>Streptophyta</taxon>
        <taxon>Embryophyta</taxon>
        <taxon>Tracheophyta</taxon>
        <taxon>Spermatophyta</taxon>
        <taxon>Magnoliopsida</taxon>
        <taxon>Liliopsida</taxon>
        <taxon>Poales</taxon>
        <taxon>Poaceae</taxon>
        <taxon>PACMAD clade</taxon>
        <taxon>Arundinoideae</taxon>
        <taxon>Arundineae</taxon>
        <taxon>Arundo</taxon>
    </lineage>
</organism>
<reference evidence="1" key="2">
    <citation type="journal article" date="2015" name="Data Brief">
        <title>Shoot transcriptome of the giant reed, Arundo donax.</title>
        <authorList>
            <person name="Barrero R.A."/>
            <person name="Guerrero F.D."/>
            <person name="Moolhuijzen P."/>
            <person name="Goolsby J.A."/>
            <person name="Tidwell J."/>
            <person name="Bellgard S.E."/>
            <person name="Bellgard M.I."/>
        </authorList>
    </citation>
    <scope>NUCLEOTIDE SEQUENCE</scope>
    <source>
        <tissue evidence="1">Shoot tissue taken approximately 20 cm above the soil surface</tissue>
    </source>
</reference>
<dbReference type="AlphaFoldDB" id="A0A0A9I0L5"/>
<sequence length="71" mass="7720">MLRPSPVPAASFRSSRPTRSYQIHKEGLITIATCGHRGKSCRSILGHLSLSIQVVQALALLYLERAMSLSG</sequence>
<protein>
    <submittedName>
        <fullName evidence="1">Uncharacterized protein</fullName>
    </submittedName>
</protein>